<sequence>MTRRVIASEKARERILRLWQEVYLAERLEVDRSSVKESLSSEFYERFVPSLSDRAYVHLERMLQDELRRRKPELSDPEEAQKVIERALEIADEVLEEEAERALSRAAKRLAAKLKEAAGKSLRG</sequence>
<gene>
    <name evidence="1" type="ORF">HA336_04315</name>
</gene>
<evidence type="ECO:0000313" key="1">
    <source>
        <dbReference type="EMBL" id="HII70439.1"/>
    </source>
</evidence>
<evidence type="ECO:0000313" key="2">
    <source>
        <dbReference type="Proteomes" id="UP000619545"/>
    </source>
</evidence>
<dbReference type="RefSeq" id="WP_148679491.1">
    <property type="nucleotide sequence ID" value="NZ_DUJS01000004.1"/>
</dbReference>
<comment type="caution">
    <text evidence="1">The sequence shown here is derived from an EMBL/GenBank/DDBJ whole genome shotgun (WGS) entry which is preliminary data.</text>
</comment>
<dbReference type="Proteomes" id="UP000619545">
    <property type="component" value="Unassembled WGS sequence"/>
</dbReference>
<organism evidence="1 2">
    <name type="scientific">Methanopyrus kandleri</name>
    <dbReference type="NCBI Taxonomy" id="2320"/>
    <lineage>
        <taxon>Archaea</taxon>
        <taxon>Methanobacteriati</taxon>
        <taxon>Methanobacteriota</taxon>
        <taxon>Methanomada group</taxon>
        <taxon>Methanopyri</taxon>
        <taxon>Methanopyrales</taxon>
        <taxon>Methanopyraceae</taxon>
        <taxon>Methanopyrus</taxon>
    </lineage>
</organism>
<name>A0A832TGP7_9EURY</name>
<protein>
    <submittedName>
        <fullName evidence="1">Uncharacterized protein</fullName>
    </submittedName>
</protein>
<accession>A0A832TGP7</accession>
<reference evidence="1" key="1">
    <citation type="journal article" date="2020" name="bioRxiv">
        <title>A rank-normalized archaeal taxonomy based on genome phylogeny resolves widespread incomplete and uneven classifications.</title>
        <authorList>
            <person name="Rinke C."/>
            <person name="Chuvochina M."/>
            <person name="Mussig A.J."/>
            <person name="Chaumeil P.-A."/>
            <person name="Waite D.W."/>
            <person name="Whitman W.B."/>
            <person name="Parks D.H."/>
            <person name="Hugenholtz P."/>
        </authorList>
    </citation>
    <scope>NUCLEOTIDE SEQUENCE</scope>
    <source>
        <strain evidence="1">UBA8853</strain>
    </source>
</reference>
<dbReference type="EMBL" id="DUJS01000004">
    <property type="protein sequence ID" value="HII70439.1"/>
    <property type="molecule type" value="Genomic_DNA"/>
</dbReference>
<dbReference type="AlphaFoldDB" id="A0A832TGP7"/>
<proteinExistence type="predicted"/>
<dbReference type="GeneID" id="41583387"/>